<dbReference type="EMBL" id="JAOCDZ010000018">
    <property type="protein sequence ID" value="MDH0738663.1"/>
    <property type="molecule type" value="Genomic_DNA"/>
</dbReference>
<comment type="caution">
    <text evidence="1">The sequence shown here is derived from an EMBL/GenBank/DDBJ whole genome shotgun (WGS) entry which is preliminary data.</text>
</comment>
<dbReference type="AlphaFoldDB" id="A0AA42LSC1"/>
<organism evidence="1 2">
    <name type="scientific">Achromobacter spanius</name>
    <dbReference type="NCBI Taxonomy" id="217203"/>
    <lineage>
        <taxon>Bacteria</taxon>
        <taxon>Pseudomonadati</taxon>
        <taxon>Pseudomonadota</taxon>
        <taxon>Betaproteobacteria</taxon>
        <taxon>Burkholderiales</taxon>
        <taxon>Alcaligenaceae</taxon>
        <taxon>Achromobacter</taxon>
    </lineage>
</organism>
<name>A0AA42LSC1_9BURK</name>
<dbReference type="Proteomes" id="UP001161094">
    <property type="component" value="Unassembled WGS sequence"/>
</dbReference>
<evidence type="ECO:0000313" key="1">
    <source>
        <dbReference type="EMBL" id="MDH0738663.1"/>
    </source>
</evidence>
<dbReference type="RefSeq" id="WP_092578894.1">
    <property type="nucleotide sequence ID" value="NZ_JAOCDZ010000018.1"/>
</dbReference>
<accession>A0AA42LSC1</accession>
<proteinExistence type="predicted"/>
<gene>
    <name evidence="1" type="ORF">N5D93_22790</name>
</gene>
<evidence type="ECO:0000313" key="2">
    <source>
        <dbReference type="Proteomes" id="UP001161094"/>
    </source>
</evidence>
<sequence length="134" mass="14800">MLESATTIPACLDSLLNVQRQWVNDQLCNNDVSSDEEMSQFLQAEVGLNTDQVKSVMAYRDSALADPFFQLFPFEKVTEFAGCAARIGEPDSKGLFRVEVGHRIWVDAAAEDAERAREVVQAAGYAVRSVRVAV</sequence>
<reference evidence="1" key="1">
    <citation type="submission" date="2022-09" db="EMBL/GenBank/DDBJ databases">
        <title>Intensive care unit water sources are persistently colonized with multi-drug resistant bacteria and are the site of extensive horizontal gene transfer of antibiotic resistance genes.</title>
        <authorList>
            <person name="Diorio-Toth L."/>
        </authorList>
    </citation>
    <scope>NUCLEOTIDE SEQUENCE</scope>
    <source>
        <strain evidence="1">GD03843</strain>
    </source>
</reference>
<protein>
    <submittedName>
        <fullName evidence="1">Uncharacterized protein</fullName>
    </submittedName>
</protein>